<proteinExistence type="predicted"/>
<dbReference type="KEGG" id="vpy:HZI73_04675"/>
<dbReference type="Proteomes" id="UP000683246">
    <property type="component" value="Chromosome"/>
</dbReference>
<accession>A0A8J8MHC0</accession>
<evidence type="ECO:0000313" key="2">
    <source>
        <dbReference type="Proteomes" id="UP000683246"/>
    </source>
</evidence>
<protein>
    <submittedName>
        <fullName evidence="1">Uncharacterized protein</fullName>
    </submittedName>
</protein>
<dbReference type="EMBL" id="CP058649">
    <property type="protein sequence ID" value="QUI21630.1"/>
    <property type="molecule type" value="Genomic_DNA"/>
</dbReference>
<evidence type="ECO:0000313" key="1">
    <source>
        <dbReference type="EMBL" id="QUI21630.1"/>
    </source>
</evidence>
<keyword evidence="2" id="KW-1185">Reference proteome</keyword>
<reference evidence="1" key="1">
    <citation type="submission" date="2020-07" db="EMBL/GenBank/DDBJ databases">
        <title>Vallitalea pronyensis genome.</title>
        <authorList>
            <person name="Postec A."/>
        </authorList>
    </citation>
    <scope>NUCLEOTIDE SEQUENCE</scope>
    <source>
        <strain evidence="1">FatNI3</strain>
    </source>
</reference>
<dbReference type="AlphaFoldDB" id="A0A8J8MHC0"/>
<dbReference type="RefSeq" id="WP_212697099.1">
    <property type="nucleotide sequence ID" value="NZ_CP058649.1"/>
</dbReference>
<gene>
    <name evidence="1" type="ORF">HZI73_04675</name>
</gene>
<name>A0A8J8MHC0_9FIRM</name>
<organism evidence="1 2">
    <name type="scientific">Vallitalea pronyensis</name>
    <dbReference type="NCBI Taxonomy" id="1348613"/>
    <lineage>
        <taxon>Bacteria</taxon>
        <taxon>Bacillati</taxon>
        <taxon>Bacillota</taxon>
        <taxon>Clostridia</taxon>
        <taxon>Lachnospirales</taxon>
        <taxon>Vallitaleaceae</taxon>
        <taxon>Vallitalea</taxon>
    </lineage>
</organism>
<sequence length="422" mass="47679">MKKSFKLKNFLRCSVIIILLIAVNISSLISSANDEKILEANIPRQKVINQLKSNNQKLNVEVIGDVNTSEIEEFINKKQLNGIARVASISDVDSIWVSEENTKDLLNDTIKMKDILSEGISIYFINLQDMNILRHTFCSNRIKEESLDILPDFQFITQGSKGNYFIGYGHFHDLLESEKQESLLASAWNRKNDIRYSGAMKQDKVQSTLNKKLASLFASEAYAGSNDYTINSKWTTYSSGWETFEHYSTYGDVNEWRAFYSYDDGADNYYAIADSMYMSPSTSSTSACVKLDVEVDCDSYQSGNEIFKYSPQIAPTSDTYTFSIGAGTNGEATIGASWSIIRKDLTTSFSGTSQSDEIYKASFSYDVLSEYAQTENRQDFSVILQGESSTICEFSREYRGYFRGNYAWDTSDCGSSYHITLE</sequence>